<dbReference type="PANTHER" id="PTHR31787">
    <property type="entry name" value="G-PROTEIN-COUPLED RECEPTOR GPCR FAMILY PROTEIN"/>
    <property type="match status" value="1"/>
</dbReference>
<feature type="compositionally biased region" description="Polar residues" evidence="1">
    <location>
        <begin position="494"/>
        <end position="504"/>
    </location>
</feature>
<feature type="transmembrane region" description="Helical" evidence="2">
    <location>
        <begin position="63"/>
        <end position="85"/>
    </location>
</feature>
<protein>
    <recommendedName>
        <fullName evidence="5">G-protein coupled receptors family 2 profile 2 domain-containing protein</fullName>
    </recommendedName>
</protein>
<feature type="region of interest" description="Disordered" evidence="1">
    <location>
        <begin position="376"/>
        <end position="405"/>
    </location>
</feature>
<evidence type="ECO:0000256" key="2">
    <source>
        <dbReference type="SAM" id="Phobius"/>
    </source>
</evidence>
<sequence length="523" mass="57182">MAANVPGAGLLTECPPPFITDFTNQLDGGGSCVNIAADLRCCLPCPKVDFFYPAGQQDKLMTMYQVFFAISFLCAVFICITYVVLPGRRRYQGFLILMNNIGLALYTGSSLVALPDAKAVQCAADGITGATYENTRCAVQGMVFTAGVQLCLFAAVAVVVNLHMNVVWRSTIMERHQYVVYTAVLAVAAVLTALTAHYRAIEAMPGFLCTIAIDHADNIFFYPQMVGVFGMLLLHVATGIWMVVVSRRTRRESKRWALQQLRMQWRPAAFTMMTQVTWFSFWLCYKLNHIKIEGMSAATPWVKEWFKCVITAGTLGGLKGTGPTEICEPIAQDHVPNMFLVAVGLSIGILVGVFNSLVLISPQIIGEWKEFLGLQPPKDNTNGNSFPSRSRMMKSDTGSVLSEWNHGTSKSIRNSAFSLANEIAPAALPAGRQQYNDDSDSHLTTMDPWLSPAPLPLRPPGQPPSTPTPPLLLQPIISSTSPLPGDPWPPAPRSANSGTSNTDLQYPLPARTRSISFSRPEGW</sequence>
<accession>A0A507EFC7</accession>
<dbReference type="STRING" id="109895.A0A507EFC7"/>
<evidence type="ECO:0000256" key="1">
    <source>
        <dbReference type="SAM" id="MobiDB-lite"/>
    </source>
</evidence>
<feature type="transmembrane region" description="Helical" evidence="2">
    <location>
        <begin position="221"/>
        <end position="244"/>
    </location>
</feature>
<organism evidence="3 4">
    <name type="scientific">Powellomyces hirtus</name>
    <dbReference type="NCBI Taxonomy" id="109895"/>
    <lineage>
        <taxon>Eukaryota</taxon>
        <taxon>Fungi</taxon>
        <taxon>Fungi incertae sedis</taxon>
        <taxon>Chytridiomycota</taxon>
        <taxon>Chytridiomycota incertae sedis</taxon>
        <taxon>Chytridiomycetes</taxon>
        <taxon>Spizellomycetales</taxon>
        <taxon>Powellomycetaceae</taxon>
        <taxon>Powellomyces</taxon>
    </lineage>
</organism>
<feature type="compositionally biased region" description="Polar residues" evidence="1">
    <location>
        <begin position="378"/>
        <end position="388"/>
    </location>
</feature>
<feature type="transmembrane region" description="Helical" evidence="2">
    <location>
        <begin position="94"/>
        <end position="114"/>
    </location>
</feature>
<feature type="region of interest" description="Disordered" evidence="1">
    <location>
        <begin position="432"/>
        <end position="523"/>
    </location>
</feature>
<evidence type="ECO:0008006" key="5">
    <source>
        <dbReference type="Google" id="ProtNLM"/>
    </source>
</evidence>
<dbReference type="Gene3D" id="1.20.1070.10">
    <property type="entry name" value="Rhodopsin 7-helix transmembrane proteins"/>
    <property type="match status" value="1"/>
</dbReference>
<evidence type="ECO:0000313" key="3">
    <source>
        <dbReference type="EMBL" id="TPX61928.1"/>
    </source>
</evidence>
<comment type="caution">
    <text evidence="3">The sequence shown here is derived from an EMBL/GenBank/DDBJ whole genome shotgun (WGS) entry which is preliminary data.</text>
</comment>
<dbReference type="PANTHER" id="PTHR31787:SF3">
    <property type="entry name" value="FRIZZLED AND SMOOTHENED-LIKE PROTEIN H"/>
    <property type="match status" value="1"/>
</dbReference>
<feature type="compositionally biased region" description="Low complexity" evidence="1">
    <location>
        <begin position="473"/>
        <end position="483"/>
    </location>
</feature>
<dbReference type="InterPro" id="IPR050949">
    <property type="entry name" value="GPCR_Fz/Smo-like"/>
</dbReference>
<evidence type="ECO:0000313" key="4">
    <source>
        <dbReference type="Proteomes" id="UP000318582"/>
    </source>
</evidence>
<feature type="compositionally biased region" description="Polar residues" evidence="1">
    <location>
        <begin position="396"/>
        <end position="405"/>
    </location>
</feature>
<proteinExistence type="predicted"/>
<feature type="transmembrane region" description="Helical" evidence="2">
    <location>
        <begin position="142"/>
        <end position="166"/>
    </location>
</feature>
<gene>
    <name evidence="3" type="ORF">PhCBS80983_g00879</name>
</gene>
<keyword evidence="2" id="KW-0812">Transmembrane</keyword>
<keyword evidence="2" id="KW-0472">Membrane</keyword>
<name>A0A507EFC7_9FUNG</name>
<reference evidence="3 4" key="1">
    <citation type="journal article" date="2019" name="Sci. Rep.">
        <title>Comparative genomics of chytrid fungi reveal insights into the obligate biotrophic and pathogenic lifestyle of Synchytrium endobioticum.</title>
        <authorList>
            <person name="van de Vossenberg B.T.L.H."/>
            <person name="Warris S."/>
            <person name="Nguyen H.D.T."/>
            <person name="van Gent-Pelzer M.P.E."/>
            <person name="Joly D.L."/>
            <person name="van de Geest H.C."/>
            <person name="Bonants P.J.M."/>
            <person name="Smith D.S."/>
            <person name="Levesque C.A."/>
            <person name="van der Lee T.A.J."/>
        </authorList>
    </citation>
    <scope>NUCLEOTIDE SEQUENCE [LARGE SCALE GENOMIC DNA]</scope>
    <source>
        <strain evidence="3 4">CBS 809.83</strain>
    </source>
</reference>
<keyword evidence="4" id="KW-1185">Reference proteome</keyword>
<dbReference type="AlphaFoldDB" id="A0A507EFC7"/>
<dbReference type="EMBL" id="QEAQ01000005">
    <property type="protein sequence ID" value="TPX61928.1"/>
    <property type="molecule type" value="Genomic_DNA"/>
</dbReference>
<dbReference type="Proteomes" id="UP000318582">
    <property type="component" value="Unassembled WGS sequence"/>
</dbReference>
<keyword evidence="2" id="KW-1133">Transmembrane helix</keyword>
<feature type="transmembrane region" description="Helical" evidence="2">
    <location>
        <begin position="338"/>
        <end position="360"/>
    </location>
</feature>
<feature type="compositionally biased region" description="Pro residues" evidence="1">
    <location>
        <begin position="451"/>
        <end position="472"/>
    </location>
</feature>
<feature type="transmembrane region" description="Helical" evidence="2">
    <location>
        <begin position="178"/>
        <end position="201"/>
    </location>
</feature>